<comment type="caution">
    <text evidence="2">The sequence shown here is derived from an EMBL/GenBank/DDBJ whole genome shotgun (WGS) entry which is preliminary data.</text>
</comment>
<dbReference type="SUPFAM" id="SSF51126">
    <property type="entry name" value="Pectin lyase-like"/>
    <property type="match status" value="1"/>
</dbReference>
<dbReference type="InterPro" id="IPR024983">
    <property type="entry name" value="CHAT_dom"/>
</dbReference>
<dbReference type="SUPFAM" id="SSF53448">
    <property type="entry name" value="Nucleotide-diphospho-sugar transferases"/>
    <property type="match status" value="1"/>
</dbReference>
<evidence type="ECO:0000259" key="1">
    <source>
        <dbReference type="SMART" id="SM00912"/>
    </source>
</evidence>
<dbReference type="PANTHER" id="PTHR22916:SF3">
    <property type="entry name" value="UDP-GLCNAC:BETAGAL BETA-1,3-N-ACETYLGLUCOSAMINYLTRANSFERASE-LIKE PROTEIN 1"/>
    <property type="match status" value="1"/>
</dbReference>
<reference evidence="2" key="1">
    <citation type="journal article" date="2020" name="mSystems">
        <title>Genome- and Community-Level Interaction Insights into Carbon Utilization and Element Cycling Functions of Hydrothermarchaeota in Hydrothermal Sediment.</title>
        <authorList>
            <person name="Zhou Z."/>
            <person name="Liu Y."/>
            <person name="Xu W."/>
            <person name="Pan J."/>
            <person name="Luo Z.H."/>
            <person name="Li M."/>
        </authorList>
    </citation>
    <scope>NUCLEOTIDE SEQUENCE [LARGE SCALE GENOMIC DNA]</scope>
    <source>
        <strain evidence="2">SpSt-418</strain>
    </source>
</reference>
<organism evidence="2">
    <name type="scientific">Oscillatoriales cyanobacterium SpSt-418</name>
    <dbReference type="NCBI Taxonomy" id="2282169"/>
    <lineage>
        <taxon>Bacteria</taxon>
        <taxon>Bacillati</taxon>
        <taxon>Cyanobacteriota</taxon>
        <taxon>Cyanophyceae</taxon>
        <taxon>Oscillatoriophycideae</taxon>
        <taxon>Oscillatoriales</taxon>
    </lineage>
</organism>
<dbReference type="InterPro" id="IPR012334">
    <property type="entry name" value="Pectin_lyas_fold"/>
</dbReference>
<dbReference type="InterPro" id="IPR029044">
    <property type="entry name" value="Nucleotide-diphossugar_trans"/>
</dbReference>
<dbReference type="Gene3D" id="2.160.20.10">
    <property type="entry name" value="Single-stranded right-handed beta-helix, Pectin lyase-like"/>
    <property type="match status" value="1"/>
</dbReference>
<dbReference type="Pfam" id="PF05860">
    <property type="entry name" value="TPS"/>
    <property type="match status" value="1"/>
</dbReference>
<dbReference type="Gene3D" id="3.90.550.10">
    <property type="entry name" value="Spore Coat Polysaccharide Biosynthesis Protein SpsA, Chain A"/>
    <property type="match status" value="1"/>
</dbReference>
<dbReference type="InterPro" id="IPR011050">
    <property type="entry name" value="Pectin_lyase_fold/virulence"/>
</dbReference>
<dbReference type="InterPro" id="IPR008638">
    <property type="entry name" value="FhaB/CdiA-like_TPS"/>
</dbReference>
<proteinExistence type="predicted"/>
<dbReference type="NCBIfam" id="TIGR01901">
    <property type="entry name" value="adhes_NPXG"/>
    <property type="match status" value="1"/>
</dbReference>
<dbReference type="GO" id="GO:0016758">
    <property type="term" value="F:hexosyltransferase activity"/>
    <property type="evidence" value="ECO:0007669"/>
    <property type="project" value="UniProtKB-ARBA"/>
</dbReference>
<accession>A0A7C3PD58</accession>
<dbReference type="EMBL" id="DSRU01000058">
    <property type="protein sequence ID" value="HFM97174.1"/>
    <property type="molecule type" value="Genomic_DNA"/>
</dbReference>
<evidence type="ECO:0000313" key="2">
    <source>
        <dbReference type="EMBL" id="HFM97174.1"/>
    </source>
</evidence>
<dbReference type="Pfam" id="PF12770">
    <property type="entry name" value="CHAT"/>
    <property type="match status" value="1"/>
</dbReference>
<dbReference type="SMART" id="SM00912">
    <property type="entry name" value="Haemagg_act"/>
    <property type="match status" value="1"/>
</dbReference>
<protein>
    <submittedName>
        <fullName evidence="2">CHAT domain-containing protein</fullName>
    </submittedName>
</protein>
<feature type="domain" description="Filamentous haemagglutinin FhaB/tRNA nuclease CdiA-like TPS" evidence="1">
    <location>
        <begin position="286"/>
        <end position="400"/>
    </location>
</feature>
<dbReference type="Pfam" id="PF00535">
    <property type="entry name" value="Glycos_transf_2"/>
    <property type="match status" value="1"/>
</dbReference>
<sequence length="1613" mass="167244">MSPLVSLIITTYNRQTFLGQAIASVLRQSYHNVELIVWDDGSQDESVALAQHYAAQDPRVKVVAAPHTGRVHALTAAISQARGQYLGWVDSDDWLHPDAIAETVLALENQPQAGFVYTDYLEVDPAGAPLQYGCRCSIPYSAERLLVDFMTFHFRLLRREAFDRVGGINLAMETIEDYELCLRLSEVAPVVHLAKPLYYYRLHPNSITAQQSERQFALSRRAIAAALKRRGLTKHYRLETNPLTRQFHLRRKPVATLPQAAAVVGTVASSLMGLAIAQPAQAQSIVPEAGSNTQVTPNGNQYDITGGNLSADQKNLFQNFSKFGLTQGEIANFLANPQLQNILGRINSADPSVINGLIQVTGGTPNLYLMNPAGIIFGPNASLNVPAAFTATTANQIGFGTGNFNAIGPNDYTILNGNPTSFTFSNLQPGTILNAGNLAVTSGQSLTLIGGTVVNTGTLTAPAGQITVTAVPGANRVRLSQTGSLLNLEFEPIAPTTSSAPTLPQLLTGGNVPSATGVALNPDGSVRLTSTGTVIPTEAGSAIVAGAIDVSGPVGGSVNVIGSQVATVGAAIDASGTNGGGSVKIGGDYKGSGSIPNARLTVIDPTTTILANGGVSGDGGKVIIWSDDTTRFYGEIAATGGSLAGNGGFVEVSGKESLTYQGTANLLAPAGAAGSLLLDPAFIRIIDDIAGSGDLDGALPSITAATPDAGANTVSWGQLAAAATTGSVTLEATGDITFADIVGNTPLITTAGGNARLDLGATGQLIIRSVNGNVSFDDPTNTISTNGGSVLVSGNNLSLGNFNTSLITLTSPQGGNVTLNATGIVSVGDITTSIGFLSPGDGGDITINAGGNIVADDLTGNGYNPNAGGAAQGGAINVTSTSGTITLGDIQVEASAENGAGGSVTLETLSTGGDIAFSSISARGTTTNPALGAGVGGSATITATGLVRGYGTSTATGQTIATQGTATQGQVSIQHDGSVTNQNDFVVGGAVTATSGNGTVGGIQVSPGTVDLPPTQTIGFTPTPFTAAGGNLQVAYANAAPVVTSSNSLPAVQTGQTLSFTLADLGLAVTDANQDVNLSLQVGAIAPGATLTVNGSPATAGTVIPAGAQLEFTPPAGFVGTLGSALTIVASDLLQTSTPLAVAVQVQATPPVIPPVSVDDVNCALNQCPTAVNLPAPPTLPDTAVLNPYPTFEERFTRQLESYLGLPNTEVRSTDDIQNVARRIQREVGVRPAFIYVGFVPSTLTEETISDKTKDVTTLKLEERPDDQLEVVLVTPTGAPVRKRIPEATREKVLAIAREFRTEVSDPRKTRSTSYLASSQQLYRWILTPIEKDLQERGIQNLVFLMDLGLRALPLSALHDGNGFIIERYSVALMPSLSLTDTTYQNIRNSQVLSMGITESTGGQPPLPGVYAEVTTVANRLWSGRLALNESVTPENLQAFRKEQPFGIVHLATHADFRPGSPDTSYIQFWNQRLNLEQMRDLGFNNPEVELLVLSACTTGIGDFEAELGFSGVAVQVGVKSAIASLWYINDASAVALVTGFYQKLLSAPIKADALRQIQLLMAKGEVRLEGNQIVGLGIEGGVTLPEESTGIRDQVFSHPYYWSGFTLVGNPW</sequence>
<name>A0A7C3PD58_9CYAN</name>
<gene>
    <name evidence="2" type="ORF">ENR64_05270</name>
</gene>
<dbReference type="PANTHER" id="PTHR22916">
    <property type="entry name" value="GLYCOSYLTRANSFERASE"/>
    <property type="match status" value="1"/>
</dbReference>
<dbReference type="InterPro" id="IPR001173">
    <property type="entry name" value="Glyco_trans_2-like"/>
</dbReference>